<evidence type="ECO:0000256" key="3">
    <source>
        <dbReference type="ARBA" id="ARBA00022827"/>
    </source>
</evidence>
<keyword evidence="4" id="KW-0560">Oxidoreductase</keyword>
<dbReference type="GeneID" id="85437819"/>
<feature type="domain" description="FAD-binding" evidence="6">
    <location>
        <begin position="19"/>
        <end position="377"/>
    </location>
</feature>
<evidence type="ECO:0000256" key="4">
    <source>
        <dbReference type="ARBA" id="ARBA00023002"/>
    </source>
</evidence>
<proteinExistence type="predicted"/>
<dbReference type="SUPFAM" id="SSF51905">
    <property type="entry name" value="FAD/NAD(P)-binding domain"/>
    <property type="match status" value="1"/>
</dbReference>
<sequence>MATQSDKSCSTQHQGHGLRVAIVGAGLTGLITAQALKKEGFEVTVFERDSRIDERQRDWTILLHWAMATLREILPEHILNNFPKSYANPHLEFNEWDESVPFYDGLTGELMFRNPVPGARRISRLRLRQVLVDGLDMQWGKDLEQIIPGQHSVELRFKDGNIVTTDYVLGADGPFSKVRELLVGVEDAKPLPSGFSIANCICKYGDAEKVNTVMRLHPVFAVSMSSLNMAGCGVQTVLDPSDVSTWETFWVKIFRGHSVSLHGPEAIEYTKKDMAGICQPFRSILEWTPKDSPCTVSEMKYWMPTLWETHEGRVQLAGDAAHPMLPFRGQGLQHAIVDVEKYLIALKQVRGAENTIAKRESMKAYQEDVVKRGGEAVTQSLQEAQRALETNEFDETLTFTQGHGRSA</sequence>
<dbReference type="InterPro" id="IPR002938">
    <property type="entry name" value="FAD-bd"/>
</dbReference>
<evidence type="ECO:0000313" key="7">
    <source>
        <dbReference type="EMBL" id="KAK1598833.1"/>
    </source>
</evidence>
<evidence type="ECO:0000313" key="8">
    <source>
        <dbReference type="Proteomes" id="UP001230504"/>
    </source>
</evidence>
<dbReference type="PRINTS" id="PR00420">
    <property type="entry name" value="RNGMNOXGNASE"/>
</dbReference>
<evidence type="ECO:0000259" key="6">
    <source>
        <dbReference type="Pfam" id="PF01494"/>
    </source>
</evidence>
<dbReference type="EMBL" id="JAHLJV010000003">
    <property type="protein sequence ID" value="KAK1598833.1"/>
    <property type="molecule type" value="Genomic_DNA"/>
</dbReference>
<keyword evidence="3" id="KW-0274">FAD</keyword>
<dbReference type="PANTHER" id="PTHR47178:SF3">
    <property type="entry name" value="FAD-BINDING DOMAIN-CONTAINING PROTEIN"/>
    <property type="match status" value="1"/>
</dbReference>
<dbReference type="Proteomes" id="UP001230504">
    <property type="component" value="Unassembled WGS sequence"/>
</dbReference>
<dbReference type="GO" id="GO:0071949">
    <property type="term" value="F:FAD binding"/>
    <property type="evidence" value="ECO:0007669"/>
    <property type="project" value="InterPro"/>
</dbReference>
<organism evidence="7 8">
    <name type="scientific">Colletotrichum navitas</name>
    <dbReference type="NCBI Taxonomy" id="681940"/>
    <lineage>
        <taxon>Eukaryota</taxon>
        <taxon>Fungi</taxon>
        <taxon>Dikarya</taxon>
        <taxon>Ascomycota</taxon>
        <taxon>Pezizomycotina</taxon>
        <taxon>Sordariomycetes</taxon>
        <taxon>Hypocreomycetidae</taxon>
        <taxon>Glomerellales</taxon>
        <taxon>Glomerellaceae</taxon>
        <taxon>Colletotrichum</taxon>
        <taxon>Colletotrichum graminicola species complex</taxon>
    </lineage>
</organism>
<dbReference type="Gene3D" id="3.50.50.60">
    <property type="entry name" value="FAD/NAD(P)-binding domain"/>
    <property type="match status" value="1"/>
</dbReference>
<gene>
    <name evidence="7" type="ORF">LY79DRAFT_505102</name>
</gene>
<dbReference type="InterPro" id="IPR036188">
    <property type="entry name" value="FAD/NAD-bd_sf"/>
</dbReference>
<dbReference type="PANTHER" id="PTHR47178">
    <property type="entry name" value="MONOOXYGENASE, FAD-BINDING"/>
    <property type="match status" value="1"/>
</dbReference>
<keyword evidence="5" id="KW-0503">Monooxygenase</keyword>
<dbReference type="Pfam" id="PF01494">
    <property type="entry name" value="FAD_binding_3"/>
    <property type="match status" value="1"/>
</dbReference>
<comment type="caution">
    <text evidence="7">The sequence shown here is derived from an EMBL/GenBank/DDBJ whole genome shotgun (WGS) entry which is preliminary data.</text>
</comment>
<name>A0AAD8VB99_9PEZI</name>
<dbReference type="RefSeq" id="XP_060419495.1">
    <property type="nucleotide sequence ID" value="XM_060553579.1"/>
</dbReference>
<comment type="cofactor">
    <cofactor evidence="1">
        <name>FAD</name>
        <dbReference type="ChEBI" id="CHEBI:57692"/>
    </cofactor>
</comment>
<keyword evidence="8" id="KW-1185">Reference proteome</keyword>
<protein>
    <submittedName>
        <fullName evidence="7">Oxygenase-like protein</fullName>
    </submittedName>
</protein>
<evidence type="ECO:0000256" key="2">
    <source>
        <dbReference type="ARBA" id="ARBA00022630"/>
    </source>
</evidence>
<reference evidence="7" key="1">
    <citation type="submission" date="2021-06" db="EMBL/GenBank/DDBJ databases">
        <title>Comparative genomics, transcriptomics and evolutionary studies reveal genomic signatures of adaptation to plant cell wall in hemibiotrophic fungi.</title>
        <authorList>
            <consortium name="DOE Joint Genome Institute"/>
            <person name="Baroncelli R."/>
            <person name="Diaz J.F."/>
            <person name="Benocci T."/>
            <person name="Peng M."/>
            <person name="Battaglia E."/>
            <person name="Haridas S."/>
            <person name="Andreopoulos W."/>
            <person name="Labutti K."/>
            <person name="Pangilinan J."/>
            <person name="Floch G.L."/>
            <person name="Makela M.R."/>
            <person name="Henrissat B."/>
            <person name="Grigoriev I.V."/>
            <person name="Crouch J.A."/>
            <person name="De Vries R.P."/>
            <person name="Sukno S.A."/>
            <person name="Thon M.R."/>
        </authorList>
    </citation>
    <scope>NUCLEOTIDE SEQUENCE</scope>
    <source>
        <strain evidence="7">CBS 125086</strain>
    </source>
</reference>
<evidence type="ECO:0000256" key="1">
    <source>
        <dbReference type="ARBA" id="ARBA00001974"/>
    </source>
</evidence>
<keyword evidence="2" id="KW-0285">Flavoprotein</keyword>
<dbReference type="GO" id="GO:0004497">
    <property type="term" value="F:monooxygenase activity"/>
    <property type="evidence" value="ECO:0007669"/>
    <property type="project" value="UniProtKB-KW"/>
</dbReference>
<accession>A0AAD8VB99</accession>
<dbReference type="AlphaFoldDB" id="A0AAD8VB99"/>
<evidence type="ECO:0000256" key="5">
    <source>
        <dbReference type="ARBA" id="ARBA00023033"/>
    </source>
</evidence>